<evidence type="ECO:0000256" key="2">
    <source>
        <dbReference type="ARBA" id="ARBA00022603"/>
    </source>
</evidence>
<name>A0ABP9Y451_9FUNG</name>
<evidence type="ECO:0000313" key="10">
    <source>
        <dbReference type="Proteomes" id="UP001476247"/>
    </source>
</evidence>
<dbReference type="PROSITE" id="PS50280">
    <property type="entry name" value="SET"/>
    <property type="match status" value="1"/>
</dbReference>
<dbReference type="Proteomes" id="UP001476247">
    <property type="component" value="Unassembled WGS sequence"/>
</dbReference>
<dbReference type="EC" id="2.1.1.-" evidence="6"/>
<dbReference type="SUPFAM" id="SSF82199">
    <property type="entry name" value="SET domain"/>
    <property type="match status" value="1"/>
</dbReference>
<evidence type="ECO:0000313" key="9">
    <source>
        <dbReference type="EMBL" id="GAA5801774.1"/>
    </source>
</evidence>
<dbReference type="PANTHER" id="PTHR13271:SF34">
    <property type="entry name" value="N-LYSINE METHYLTRANSFERASE SETD6"/>
    <property type="match status" value="1"/>
</dbReference>
<comment type="function">
    <text evidence="6">S-adenosyl-L-methionine-dependent protein-lysine N-methyltransferase that monomethylates 60S ribosomal protein L42.</text>
</comment>
<proteinExistence type="inferred from homology"/>
<dbReference type="Pfam" id="PF09273">
    <property type="entry name" value="Rubis-subs-bind"/>
    <property type="match status" value="1"/>
</dbReference>
<reference evidence="9 10" key="1">
    <citation type="submission" date="2024-04" db="EMBL/GenBank/DDBJ databases">
        <title>genome sequences of Mucor flavus KT1a and Helicostylum pulchrum KT1b strains isolation_sourced from the surface of a dry-aged beef.</title>
        <authorList>
            <person name="Toyotome T."/>
            <person name="Hosono M."/>
            <person name="Torimaru M."/>
            <person name="Fukuda K."/>
            <person name="Mikami N."/>
        </authorList>
    </citation>
    <scope>NUCLEOTIDE SEQUENCE [LARGE SCALE GENOMIC DNA]</scope>
    <source>
        <strain evidence="9 10">KT1b</strain>
    </source>
</reference>
<evidence type="ECO:0000256" key="5">
    <source>
        <dbReference type="ARBA" id="ARBA00023242"/>
    </source>
</evidence>
<dbReference type="Gene3D" id="3.90.1420.10">
    <property type="entry name" value="Rubisco LSMT, substrate-binding domain"/>
    <property type="match status" value="1"/>
</dbReference>
<dbReference type="InterPro" id="IPR044430">
    <property type="entry name" value="SETD6_SET"/>
</dbReference>
<evidence type="ECO:0000256" key="7">
    <source>
        <dbReference type="SAM" id="MobiDB-lite"/>
    </source>
</evidence>
<comment type="similarity">
    <text evidence="6">Belongs to the class V-like SAM-binding methyltransferase superfamily. Histone-lysine methyltransferase family. SETD6 subfamily.</text>
</comment>
<comment type="caution">
    <text evidence="9">The sequence shown here is derived from an EMBL/GenBank/DDBJ whole genome shotgun (WGS) entry which is preliminary data.</text>
</comment>
<protein>
    <recommendedName>
        <fullName evidence="6">Ribosomal lysine N-methyltransferase 4</fullName>
        <ecNumber evidence="6">2.1.1.-</ecNumber>
    </recommendedName>
</protein>
<gene>
    <name evidence="9" type="ORF">HPULCUR_007227</name>
</gene>
<comment type="subcellular location">
    <subcellularLocation>
        <location evidence="1 6">Nucleus</location>
    </subcellularLocation>
</comment>
<dbReference type="InterPro" id="IPR046341">
    <property type="entry name" value="SET_dom_sf"/>
</dbReference>
<dbReference type="PIRSF" id="PIRSF011771">
    <property type="entry name" value="RMS1_SET"/>
    <property type="match status" value="1"/>
</dbReference>
<sequence>MSNFEEQGKVFCQWLESNGATLNKDIAIKDYRSEGAGRGVVATNDIKEGDLLFSLPRNILLSQLTTSLKDLDGIGKEYLELPGWSPLILSLMYESQKQDSFWKPYFDVLPRNFSTPMFWDQQDLKELDGTDIVSKIGKEDAEATYERDIKPIVEKYSDIFDKNVHNLDLYHLCGSLIMSYSFNDELQKAEKEQKEEEAEDSEEEEEEEEEEQGLISMVPMADLLNHKTGYNNARLFHEQDSLQMKAIKNIAKGEQIYNTYGDLCNADLLRKYGFVDDINEFDIVELDGPLVVECSCPEADEELVEKKIDFLMEEGVLDECFVIDTEYEIPQELIIAVHVLLATSDEFEKMEEKQKLPKPKLTQEVKNVIENILKKRLEQRYETSLEEDEAELAKLKDFSNKRNALIVRIGEKKILKKTLEKLQSTPIVVEKRSSTAINRNAAKKQKK</sequence>
<keyword evidence="10" id="KW-1185">Reference proteome</keyword>
<dbReference type="CDD" id="cd19178">
    <property type="entry name" value="SET_SETD6"/>
    <property type="match status" value="1"/>
</dbReference>
<evidence type="ECO:0000259" key="8">
    <source>
        <dbReference type="PROSITE" id="PS50280"/>
    </source>
</evidence>
<keyword evidence="2 6" id="KW-0489">Methyltransferase</keyword>
<dbReference type="Gene3D" id="3.90.1410.10">
    <property type="entry name" value="set domain protein methyltransferase, domain 1"/>
    <property type="match status" value="1"/>
</dbReference>
<dbReference type="InterPro" id="IPR050600">
    <property type="entry name" value="SETD3_SETD6_MTase"/>
</dbReference>
<organism evidence="9 10">
    <name type="scientific">Helicostylum pulchrum</name>
    <dbReference type="NCBI Taxonomy" id="562976"/>
    <lineage>
        <taxon>Eukaryota</taxon>
        <taxon>Fungi</taxon>
        <taxon>Fungi incertae sedis</taxon>
        <taxon>Mucoromycota</taxon>
        <taxon>Mucoromycotina</taxon>
        <taxon>Mucoromycetes</taxon>
        <taxon>Mucorales</taxon>
        <taxon>Mucorineae</taxon>
        <taxon>Mucoraceae</taxon>
        <taxon>Helicostylum</taxon>
    </lineage>
</organism>
<keyword evidence="3 6" id="KW-0808">Transferase</keyword>
<dbReference type="InterPro" id="IPR036464">
    <property type="entry name" value="Rubisco_LSMT_subst-bd_sf"/>
</dbReference>
<feature type="region of interest" description="Disordered" evidence="7">
    <location>
        <begin position="188"/>
        <end position="213"/>
    </location>
</feature>
<dbReference type="PANTHER" id="PTHR13271">
    <property type="entry name" value="UNCHARACTERIZED PUTATIVE METHYLTRANSFERASE"/>
    <property type="match status" value="1"/>
</dbReference>
<dbReference type="InterPro" id="IPR015353">
    <property type="entry name" value="Rubisco_LSMT_subst-bd"/>
</dbReference>
<dbReference type="Pfam" id="PF00856">
    <property type="entry name" value="SET"/>
    <property type="match status" value="1"/>
</dbReference>
<evidence type="ECO:0000256" key="6">
    <source>
        <dbReference type="PIRNR" id="PIRNR011771"/>
    </source>
</evidence>
<evidence type="ECO:0000256" key="3">
    <source>
        <dbReference type="ARBA" id="ARBA00022679"/>
    </source>
</evidence>
<dbReference type="SUPFAM" id="SSF81822">
    <property type="entry name" value="RuBisCo LSMT C-terminal, substrate-binding domain"/>
    <property type="match status" value="1"/>
</dbReference>
<feature type="domain" description="SET" evidence="8">
    <location>
        <begin position="24"/>
        <end position="261"/>
    </location>
</feature>
<dbReference type="InterPro" id="IPR001214">
    <property type="entry name" value="SET_dom"/>
</dbReference>
<feature type="compositionally biased region" description="Acidic residues" evidence="7">
    <location>
        <begin position="195"/>
        <end position="212"/>
    </location>
</feature>
<evidence type="ECO:0000256" key="4">
    <source>
        <dbReference type="ARBA" id="ARBA00022691"/>
    </source>
</evidence>
<keyword evidence="5 6" id="KW-0539">Nucleus</keyword>
<evidence type="ECO:0000256" key="1">
    <source>
        <dbReference type="ARBA" id="ARBA00004123"/>
    </source>
</evidence>
<dbReference type="InterPro" id="IPR011383">
    <property type="entry name" value="N-lys_methylase_SETD6"/>
</dbReference>
<accession>A0ABP9Y451</accession>
<dbReference type="EMBL" id="BAABUJ010000020">
    <property type="protein sequence ID" value="GAA5801774.1"/>
    <property type="molecule type" value="Genomic_DNA"/>
</dbReference>
<keyword evidence="4 6" id="KW-0949">S-adenosyl-L-methionine</keyword>